<reference evidence="2" key="1">
    <citation type="journal article" date="2016" name="Nature">
        <title>Genome evolution in the allotetraploid frog Xenopus laevis.</title>
        <authorList>
            <person name="Session A.M."/>
            <person name="Uno Y."/>
            <person name="Kwon T."/>
            <person name="Chapman J.A."/>
            <person name="Toyoda A."/>
            <person name="Takahashi S."/>
            <person name="Fukui A."/>
            <person name="Hikosaka A."/>
            <person name="Suzuki A."/>
            <person name="Kondo M."/>
            <person name="van Heeringen S.J."/>
            <person name="Quigley I."/>
            <person name="Heinz S."/>
            <person name="Ogino H."/>
            <person name="Ochi H."/>
            <person name="Hellsten U."/>
            <person name="Lyons J.B."/>
            <person name="Simakov O."/>
            <person name="Putnam N."/>
            <person name="Stites J."/>
            <person name="Kuroki Y."/>
            <person name="Tanaka T."/>
            <person name="Michiue T."/>
            <person name="Watanabe M."/>
            <person name="Bogdanovic O."/>
            <person name="Lister R."/>
            <person name="Georgiou G."/>
            <person name="Paranjpe S.S."/>
            <person name="van Kruijsbergen I."/>
            <person name="Shu S."/>
            <person name="Carlson J."/>
            <person name="Kinoshita T."/>
            <person name="Ohta Y."/>
            <person name="Mawaribuchi S."/>
            <person name="Jenkins J."/>
            <person name="Grimwood J."/>
            <person name="Schmutz J."/>
            <person name="Mitros T."/>
            <person name="Mozaffari S.V."/>
            <person name="Suzuki Y."/>
            <person name="Haramoto Y."/>
            <person name="Yamamoto T.S."/>
            <person name="Takagi C."/>
            <person name="Heald R."/>
            <person name="Miller K."/>
            <person name="Haudenschild C."/>
            <person name="Kitzman J."/>
            <person name="Nakayama T."/>
            <person name="Izutsu Y."/>
            <person name="Robert J."/>
            <person name="Fortriede J."/>
            <person name="Burns K."/>
            <person name="Lotay V."/>
            <person name="Karimi K."/>
            <person name="Yasuoka Y."/>
            <person name="Dichmann D.S."/>
            <person name="Flajnik M.F."/>
            <person name="Houston D.W."/>
            <person name="Shendure J."/>
            <person name="DuPasquier L."/>
            <person name="Vize P.D."/>
            <person name="Zorn A.M."/>
            <person name="Ito M."/>
            <person name="Marcotte E.M."/>
            <person name="Wallingford J.B."/>
            <person name="Ito Y."/>
            <person name="Asashima M."/>
            <person name="Ueno N."/>
            <person name="Matsuda Y."/>
            <person name="Veenstra G.J."/>
            <person name="Fujiyama A."/>
            <person name="Harland R.M."/>
            <person name="Taira M."/>
            <person name="Rokhsar D.S."/>
        </authorList>
    </citation>
    <scope>NUCLEOTIDE SEQUENCE [LARGE SCALE GENOMIC DNA]</scope>
    <source>
        <strain evidence="2">J</strain>
    </source>
</reference>
<dbReference type="Proteomes" id="UP000694892">
    <property type="component" value="Chromosome 2L"/>
</dbReference>
<proteinExistence type="predicted"/>
<evidence type="ECO:0000313" key="2">
    <source>
        <dbReference type="Proteomes" id="UP000694892"/>
    </source>
</evidence>
<evidence type="ECO:0000313" key="1">
    <source>
        <dbReference type="EMBL" id="OCT95271.1"/>
    </source>
</evidence>
<sequence>MGNISRNLSRYLSPMLVNMPHNPKTISTVSTQSKYLHICTPVNETVLICLSYYIIYHSRPCRPALSALLSSPHPDLIFCPLRPVLFCPALTQLSSPAPSCIDLHLFLILLLRPHHPTPV</sequence>
<name>A0A974DQT6_XENLA</name>
<gene>
    <name evidence="1" type="ORF">XELAEV_18012956mg</name>
</gene>
<protein>
    <submittedName>
        <fullName evidence="1">Uncharacterized protein</fullName>
    </submittedName>
</protein>
<dbReference type="AlphaFoldDB" id="A0A974DQT6"/>
<dbReference type="EMBL" id="CM004468">
    <property type="protein sequence ID" value="OCT95271.1"/>
    <property type="molecule type" value="Genomic_DNA"/>
</dbReference>
<accession>A0A974DQT6</accession>
<organism evidence="1 2">
    <name type="scientific">Xenopus laevis</name>
    <name type="common">African clawed frog</name>
    <dbReference type="NCBI Taxonomy" id="8355"/>
    <lineage>
        <taxon>Eukaryota</taxon>
        <taxon>Metazoa</taxon>
        <taxon>Chordata</taxon>
        <taxon>Craniata</taxon>
        <taxon>Vertebrata</taxon>
        <taxon>Euteleostomi</taxon>
        <taxon>Amphibia</taxon>
        <taxon>Batrachia</taxon>
        <taxon>Anura</taxon>
        <taxon>Pipoidea</taxon>
        <taxon>Pipidae</taxon>
        <taxon>Xenopodinae</taxon>
        <taxon>Xenopus</taxon>
        <taxon>Xenopus</taxon>
    </lineage>
</organism>